<accession>A0A396IUZ9</accession>
<comment type="caution">
    <text evidence="2">The sequence shown here is derived from an EMBL/GenBank/DDBJ whole genome shotgun (WGS) entry which is preliminary data.</text>
</comment>
<evidence type="ECO:0000313" key="3">
    <source>
        <dbReference type="Proteomes" id="UP000265566"/>
    </source>
</evidence>
<dbReference type="AlphaFoldDB" id="A0A396IUZ9"/>
<evidence type="ECO:0000313" key="2">
    <source>
        <dbReference type="EMBL" id="RHN68458.1"/>
    </source>
</evidence>
<name>A0A396IUZ9_MEDTR</name>
<dbReference type="SMART" id="SM00579">
    <property type="entry name" value="FBD"/>
    <property type="match status" value="1"/>
</dbReference>
<protein>
    <submittedName>
        <fullName evidence="2">Putative FBD domain-containing protein</fullName>
    </submittedName>
</protein>
<dbReference type="InterPro" id="IPR006566">
    <property type="entry name" value="FBD"/>
</dbReference>
<sequence>MSHCSDLKKLISGCPILEDLKTACHISVGVRTGEYSKPLSKLIKANICLFNVPLRAVSNVQFLTVTGIGQSLPNQEINSYYQGYHVFENLVEFQLVWFDHCIHDWYEVVQMLHYCPKLQTLPISKVCWSRSSTTRGNEVWKDPYTIPECVSSHLTTCKILDYHALEDDFRFLTYSLQNAKLLKVGNPLRSNWNTMESPKFLDDLSFCPRISPTCNLSFI</sequence>
<feature type="domain" description="FBD" evidence="1">
    <location>
        <begin position="148"/>
        <end position="219"/>
    </location>
</feature>
<dbReference type="Proteomes" id="UP000265566">
    <property type="component" value="Chromosome 3"/>
</dbReference>
<reference evidence="3" key="1">
    <citation type="journal article" date="2018" name="Nat. Plants">
        <title>Whole-genome landscape of Medicago truncatula symbiotic genes.</title>
        <authorList>
            <person name="Pecrix Y."/>
            <person name="Staton S.E."/>
            <person name="Sallet E."/>
            <person name="Lelandais-Briere C."/>
            <person name="Moreau S."/>
            <person name="Carrere S."/>
            <person name="Blein T."/>
            <person name="Jardinaud M.F."/>
            <person name="Latrasse D."/>
            <person name="Zouine M."/>
            <person name="Zahm M."/>
            <person name="Kreplak J."/>
            <person name="Mayjonade B."/>
            <person name="Satge C."/>
            <person name="Perez M."/>
            <person name="Cauet S."/>
            <person name="Marande W."/>
            <person name="Chantry-Darmon C."/>
            <person name="Lopez-Roques C."/>
            <person name="Bouchez O."/>
            <person name="Berard A."/>
            <person name="Debelle F."/>
            <person name="Munos S."/>
            <person name="Bendahmane A."/>
            <person name="Berges H."/>
            <person name="Niebel A."/>
            <person name="Buitink J."/>
            <person name="Frugier F."/>
            <person name="Benhamed M."/>
            <person name="Crespi M."/>
            <person name="Gouzy J."/>
            <person name="Gamas P."/>
        </authorList>
    </citation>
    <scope>NUCLEOTIDE SEQUENCE [LARGE SCALE GENOMIC DNA]</scope>
    <source>
        <strain evidence="3">cv. Jemalong A17</strain>
    </source>
</reference>
<dbReference type="EMBL" id="PSQE01000003">
    <property type="protein sequence ID" value="RHN68458.1"/>
    <property type="molecule type" value="Genomic_DNA"/>
</dbReference>
<evidence type="ECO:0000259" key="1">
    <source>
        <dbReference type="SMART" id="SM00579"/>
    </source>
</evidence>
<gene>
    <name evidence="2" type="ORF">MtrunA17_Chr3g0114141</name>
</gene>
<proteinExistence type="predicted"/>
<dbReference type="PANTHER" id="PTHR31900:SF34">
    <property type="entry name" value="EMB|CAB62440.1-RELATED"/>
    <property type="match status" value="1"/>
</dbReference>
<dbReference type="PANTHER" id="PTHR31900">
    <property type="entry name" value="F-BOX/RNI SUPERFAMILY PROTEIN-RELATED"/>
    <property type="match status" value="1"/>
</dbReference>
<dbReference type="InterPro" id="IPR050232">
    <property type="entry name" value="FBL13/AtMIF1-like"/>
</dbReference>
<dbReference type="Gramene" id="rna16818">
    <property type="protein sequence ID" value="RHN68458.1"/>
    <property type="gene ID" value="gene16818"/>
</dbReference>
<organism evidence="2 3">
    <name type="scientific">Medicago truncatula</name>
    <name type="common">Barrel medic</name>
    <name type="synonym">Medicago tribuloides</name>
    <dbReference type="NCBI Taxonomy" id="3880"/>
    <lineage>
        <taxon>Eukaryota</taxon>
        <taxon>Viridiplantae</taxon>
        <taxon>Streptophyta</taxon>
        <taxon>Embryophyta</taxon>
        <taxon>Tracheophyta</taxon>
        <taxon>Spermatophyta</taxon>
        <taxon>Magnoliopsida</taxon>
        <taxon>eudicotyledons</taxon>
        <taxon>Gunneridae</taxon>
        <taxon>Pentapetalae</taxon>
        <taxon>rosids</taxon>
        <taxon>fabids</taxon>
        <taxon>Fabales</taxon>
        <taxon>Fabaceae</taxon>
        <taxon>Papilionoideae</taxon>
        <taxon>50 kb inversion clade</taxon>
        <taxon>NPAAA clade</taxon>
        <taxon>Hologalegina</taxon>
        <taxon>IRL clade</taxon>
        <taxon>Trifolieae</taxon>
        <taxon>Medicago</taxon>
    </lineage>
</organism>
<dbReference type="Pfam" id="PF08387">
    <property type="entry name" value="FBD"/>
    <property type="match status" value="1"/>
</dbReference>